<dbReference type="Gene3D" id="1.20.120.900">
    <property type="entry name" value="Pex19, mPTS binding domain"/>
    <property type="match status" value="1"/>
</dbReference>
<dbReference type="PANTHER" id="PTHR12774">
    <property type="entry name" value="PEROXISOMAL BIOGENESIS FACTOR 19"/>
    <property type="match status" value="1"/>
</dbReference>
<dbReference type="RefSeq" id="XP_025379120.1">
    <property type="nucleotide sequence ID" value="XM_025524853.1"/>
</dbReference>
<evidence type="ECO:0000313" key="3">
    <source>
        <dbReference type="Proteomes" id="UP000245768"/>
    </source>
</evidence>
<protein>
    <submittedName>
        <fullName evidence="2">Pex19-domain-containing protein</fullName>
    </submittedName>
</protein>
<feature type="compositionally biased region" description="Acidic residues" evidence="1">
    <location>
        <begin position="76"/>
        <end position="88"/>
    </location>
</feature>
<dbReference type="OrthoDB" id="21292at2759"/>
<proteinExistence type="predicted"/>
<dbReference type="GeneID" id="37046769"/>
<feature type="region of interest" description="Disordered" evidence="1">
    <location>
        <begin position="309"/>
        <end position="345"/>
    </location>
</feature>
<dbReference type="AlphaFoldDB" id="A0A316YS23"/>
<sequence>MATAKKEEAAKGAADPSRDDDLDDLDDVLDEFSNNDVGKPAPAPEPEASSSTQASATAATSSANGAAAAAAKTGVEEGDDDDYDEEALNEQFQKELAAGMEALMKGLGGSQQAGGDAGPPPPDGNFNEEELVKQFEQMMAGMGIDEQGEASSSSSTNGKGAGPGPSAGQPANFQDAIRNTMSRLRESDASASSSTGELGGDADLEKLMAALGGAGGEGAEGEEGLAKMLESMMSELMSKDVLYEPLKELRDKYPPYLANPPAAISAEDRVRYEAQSGIVTEIIATFDNPKFDNGTESEKRELKNKVQELMNEMQDKGAPPNEIVGDLPPELESLPGMNEENCSIM</sequence>
<feature type="compositionally biased region" description="Acidic residues" evidence="1">
    <location>
        <begin position="18"/>
        <end position="30"/>
    </location>
</feature>
<evidence type="ECO:0000313" key="2">
    <source>
        <dbReference type="EMBL" id="PWN91922.1"/>
    </source>
</evidence>
<feature type="region of interest" description="Disordered" evidence="1">
    <location>
        <begin position="140"/>
        <end position="200"/>
    </location>
</feature>
<feature type="region of interest" description="Disordered" evidence="1">
    <location>
        <begin position="1"/>
        <end position="128"/>
    </location>
</feature>
<dbReference type="EMBL" id="KZ819635">
    <property type="protein sequence ID" value="PWN91922.1"/>
    <property type="molecule type" value="Genomic_DNA"/>
</dbReference>
<dbReference type="GO" id="GO:0005778">
    <property type="term" value="C:peroxisomal membrane"/>
    <property type="evidence" value="ECO:0007669"/>
    <property type="project" value="TreeGrafter"/>
</dbReference>
<dbReference type="STRING" id="215250.A0A316YS23"/>
<accession>A0A316YS23</accession>
<keyword evidence="3" id="KW-1185">Reference proteome</keyword>
<reference evidence="2 3" key="1">
    <citation type="journal article" date="2018" name="Mol. Biol. Evol.">
        <title>Broad Genomic Sampling Reveals a Smut Pathogenic Ancestry of the Fungal Clade Ustilaginomycotina.</title>
        <authorList>
            <person name="Kijpornyongpan T."/>
            <person name="Mondo S.J."/>
            <person name="Barry K."/>
            <person name="Sandor L."/>
            <person name="Lee J."/>
            <person name="Lipzen A."/>
            <person name="Pangilinan J."/>
            <person name="LaButti K."/>
            <person name="Hainaut M."/>
            <person name="Henrissat B."/>
            <person name="Grigoriev I.V."/>
            <person name="Spatafora J.W."/>
            <person name="Aime M.C."/>
        </authorList>
    </citation>
    <scope>NUCLEOTIDE SEQUENCE [LARGE SCALE GENOMIC DNA]</scope>
    <source>
        <strain evidence="2 3">MCA 4198</strain>
    </source>
</reference>
<dbReference type="InterPro" id="IPR006708">
    <property type="entry name" value="Pex19"/>
</dbReference>
<dbReference type="InParanoid" id="A0A316YS23"/>
<dbReference type="Pfam" id="PF04614">
    <property type="entry name" value="Pex19"/>
    <property type="match status" value="1"/>
</dbReference>
<feature type="compositionally biased region" description="Low complexity" evidence="1">
    <location>
        <begin position="46"/>
        <end position="73"/>
    </location>
</feature>
<gene>
    <name evidence="2" type="ORF">FA10DRAFT_300481</name>
</gene>
<feature type="compositionally biased region" description="Gly residues" evidence="1">
    <location>
        <begin position="106"/>
        <end position="117"/>
    </location>
</feature>
<dbReference type="Proteomes" id="UP000245768">
    <property type="component" value="Unassembled WGS sequence"/>
</dbReference>
<dbReference type="PANTHER" id="PTHR12774:SF2">
    <property type="entry name" value="PEROXISOMAL BIOGENESIS FACTOR 19"/>
    <property type="match status" value="1"/>
</dbReference>
<feature type="compositionally biased region" description="Basic and acidic residues" evidence="1">
    <location>
        <begin position="1"/>
        <end position="10"/>
    </location>
</feature>
<dbReference type="InterPro" id="IPR038322">
    <property type="entry name" value="Pex19_C_sf"/>
</dbReference>
<name>A0A316YS23_9BASI</name>
<dbReference type="GO" id="GO:0045046">
    <property type="term" value="P:protein import into peroxisome membrane"/>
    <property type="evidence" value="ECO:0007669"/>
    <property type="project" value="TreeGrafter"/>
</dbReference>
<dbReference type="GO" id="GO:0033328">
    <property type="term" value="F:peroxisome membrane targeting sequence binding"/>
    <property type="evidence" value="ECO:0007669"/>
    <property type="project" value="TreeGrafter"/>
</dbReference>
<organism evidence="2 3">
    <name type="scientific">Acaromyces ingoldii</name>
    <dbReference type="NCBI Taxonomy" id="215250"/>
    <lineage>
        <taxon>Eukaryota</taxon>
        <taxon>Fungi</taxon>
        <taxon>Dikarya</taxon>
        <taxon>Basidiomycota</taxon>
        <taxon>Ustilaginomycotina</taxon>
        <taxon>Exobasidiomycetes</taxon>
        <taxon>Exobasidiales</taxon>
        <taxon>Cryptobasidiaceae</taxon>
        <taxon>Acaromyces</taxon>
    </lineage>
</organism>
<evidence type="ECO:0000256" key="1">
    <source>
        <dbReference type="SAM" id="MobiDB-lite"/>
    </source>
</evidence>